<dbReference type="SUPFAM" id="SSF56112">
    <property type="entry name" value="Protein kinase-like (PK-like)"/>
    <property type="match status" value="1"/>
</dbReference>
<feature type="region of interest" description="Disordered" evidence="5">
    <location>
        <begin position="371"/>
        <end position="390"/>
    </location>
</feature>
<dbReference type="GO" id="GO:0005524">
    <property type="term" value="F:ATP binding"/>
    <property type="evidence" value="ECO:0007669"/>
    <property type="project" value="UniProtKB-KW"/>
</dbReference>
<dbReference type="PROSITE" id="PS50011">
    <property type="entry name" value="PROTEIN_KINASE_DOM"/>
    <property type="match status" value="1"/>
</dbReference>
<dbReference type="GO" id="GO:0004674">
    <property type="term" value="F:protein serine/threonine kinase activity"/>
    <property type="evidence" value="ECO:0007669"/>
    <property type="project" value="TreeGrafter"/>
</dbReference>
<keyword evidence="4" id="KW-0067">ATP-binding</keyword>
<proteinExistence type="predicted"/>
<comment type="caution">
    <text evidence="7">The sequence shown here is derived from an EMBL/GenBank/DDBJ whole genome shotgun (WGS) entry which is preliminary data.</text>
</comment>
<evidence type="ECO:0000256" key="5">
    <source>
        <dbReference type="SAM" id="MobiDB-lite"/>
    </source>
</evidence>
<dbReference type="InterPro" id="IPR008271">
    <property type="entry name" value="Ser/Thr_kinase_AS"/>
</dbReference>
<dbReference type="AlphaFoldDB" id="A0A4S4L3L6"/>
<evidence type="ECO:0000256" key="4">
    <source>
        <dbReference type="ARBA" id="ARBA00022840"/>
    </source>
</evidence>
<evidence type="ECO:0000256" key="1">
    <source>
        <dbReference type="ARBA" id="ARBA00022679"/>
    </source>
</evidence>
<evidence type="ECO:0000256" key="2">
    <source>
        <dbReference type="ARBA" id="ARBA00022741"/>
    </source>
</evidence>
<evidence type="ECO:0000256" key="3">
    <source>
        <dbReference type="ARBA" id="ARBA00022777"/>
    </source>
</evidence>
<dbReference type="PROSITE" id="PS00108">
    <property type="entry name" value="PROTEIN_KINASE_ST"/>
    <property type="match status" value="1"/>
</dbReference>
<dbReference type="OrthoDB" id="1668230at2759"/>
<name>A0A4S4L3L6_9AGAM</name>
<keyword evidence="2" id="KW-0547">Nucleotide-binding</keyword>
<evidence type="ECO:0000313" key="8">
    <source>
        <dbReference type="Proteomes" id="UP000308199"/>
    </source>
</evidence>
<dbReference type="PANTHER" id="PTHR44329">
    <property type="entry name" value="SERINE/THREONINE-PROTEIN KINASE TNNI3K-RELATED"/>
    <property type="match status" value="1"/>
</dbReference>
<dbReference type="CDD" id="cd14014">
    <property type="entry name" value="STKc_PknB_like"/>
    <property type="match status" value="1"/>
</dbReference>
<accession>A0A4S4L3L6</accession>
<organism evidence="7 8">
    <name type="scientific">Phellinidium pouzarii</name>
    <dbReference type="NCBI Taxonomy" id="167371"/>
    <lineage>
        <taxon>Eukaryota</taxon>
        <taxon>Fungi</taxon>
        <taxon>Dikarya</taxon>
        <taxon>Basidiomycota</taxon>
        <taxon>Agaricomycotina</taxon>
        <taxon>Agaricomycetes</taxon>
        <taxon>Hymenochaetales</taxon>
        <taxon>Hymenochaetaceae</taxon>
        <taxon>Phellinidium</taxon>
    </lineage>
</organism>
<keyword evidence="1" id="KW-0808">Transferase</keyword>
<dbReference type="Gene3D" id="1.10.510.10">
    <property type="entry name" value="Transferase(Phosphotransferase) domain 1"/>
    <property type="match status" value="1"/>
</dbReference>
<dbReference type="Proteomes" id="UP000308199">
    <property type="component" value="Unassembled WGS sequence"/>
</dbReference>
<sequence>MTRRPTASARDKDIQNRISALSIDLKDQQRVGKMGQSPEEDPVTRDLLEYIVTAQNEVKSYDANNSGDTSSQKDETSESQNSMSNFFKKRLLFLIPRQLRDAKKDPGRKIAENALAMGADLLTTKSMQREAYSDLCRLVHLKRLKAPTDNSNQNREQNEKHYFVGRYKVTGPALYLVANKTLILKERTQDSNAIGLELPKLDEALEIPVKIVEDIAANMYDNWVDVKSHKKLLSDMVLPLEDLEEQVNVVENLSSKGIPSAFIIMNVQKIISSFNNINTQLKSLVEEQKTRKGAVISPESSVLEGSDLEFQSFLDELNVQDTDLKHDKRVIEILSDNFGLRVINAPDTEPDNPNNSGGYGDVYKISIRKAETDSSNNPDSSGIMDGSDNTEATEKLERKVAVKVLKNWTSNVDAYKRILREARAWSRALRGQGAIVGETKPSTNIVPLLEVWTNFNSSPYPALVSPWSDEGNLFVYIQKNDFPPSQRLQLALQVAEGLHYLHSMKPQIIHGDLKSLNVIIFEGRACLADFGIAKILDGTKGATTNAPSYTSGFRAPELISTLVRYPSVGSDVFAFGGVLLEVLTGTHPYASLLARADREMQLLIAYEDDRTPADHLPEGHKVTAEQKNLMDKCFEFFPEDRPTVQELIKALRKLISVSISSVKRP</sequence>
<gene>
    <name evidence="7" type="ORF">EW145_g4801</name>
</gene>
<dbReference type="Pfam" id="PF00069">
    <property type="entry name" value="Pkinase"/>
    <property type="match status" value="1"/>
</dbReference>
<evidence type="ECO:0000313" key="7">
    <source>
        <dbReference type="EMBL" id="THH05431.1"/>
    </source>
</evidence>
<keyword evidence="3" id="KW-0418">Kinase</keyword>
<feature type="compositionally biased region" description="Polar residues" evidence="5">
    <location>
        <begin position="59"/>
        <end position="70"/>
    </location>
</feature>
<feature type="region of interest" description="Disordered" evidence="5">
    <location>
        <begin position="26"/>
        <end position="45"/>
    </location>
</feature>
<dbReference type="PANTHER" id="PTHR44329:SF288">
    <property type="entry name" value="MITOGEN-ACTIVATED PROTEIN KINASE KINASE KINASE 20"/>
    <property type="match status" value="1"/>
</dbReference>
<dbReference type="InterPro" id="IPR000719">
    <property type="entry name" value="Prot_kinase_dom"/>
</dbReference>
<evidence type="ECO:0000259" key="6">
    <source>
        <dbReference type="PROSITE" id="PS50011"/>
    </source>
</evidence>
<feature type="region of interest" description="Disordered" evidence="5">
    <location>
        <begin position="59"/>
        <end position="81"/>
    </location>
</feature>
<dbReference type="SMART" id="SM00220">
    <property type="entry name" value="S_TKc"/>
    <property type="match status" value="1"/>
</dbReference>
<dbReference type="InterPro" id="IPR051681">
    <property type="entry name" value="Ser/Thr_Kinases-Pseudokinases"/>
</dbReference>
<feature type="region of interest" description="Disordered" evidence="5">
    <location>
        <begin position="1"/>
        <end position="21"/>
    </location>
</feature>
<dbReference type="EMBL" id="SGPK01000262">
    <property type="protein sequence ID" value="THH05431.1"/>
    <property type="molecule type" value="Genomic_DNA"/>
</dbReference>
<feature type="domain" description="Protein kinase" evidence="6">
    <location>
        <begin position="348"/>
        <end position="655"/>
    </location>
</feature>
<keyword evidence="8" id="KW-1185">Reference proteome</keyword>
<reference evidence="7 8" key="1">
    <citation type="submission" date="2019-02" db="EMBL/GenBank/DDBJ databases">
        <title>Genome sequencing of the rare red list fungi Phellinidium pouzarii.</title>
        <authorList>
            <person name="Buettner E."/>
            <person name="Kellner H."/>
        </authorList>
    </citation>
    <scope>NUCLEOTIDE SEQUENCE [LARGE SCALE GENOMIC DNA]</scope>
    <source>
        <strain evidence="7 8">DSM 108285</strain>
    </source>
</reference>
<protein>
    <recommendedName>
        <fullName evidence="6">Protein kinase domain-containing protein</fullName>
    </recommendedName>
</protein>
<dbReference type="InterPro" id="IPR011009">
    <property type="entry name" value="Kinase-like_dom_sf"/>
</dbReference>